<dbReference type="Pfam" id="PF03797">
    <property type="entry name" value="Autotransporter"/>
    <property type="match status" value="1"/>
</dbReference>
<dbReference type="Gene3D" id="2.40.128.130">
    <property type="entry name" value="Autotransporter beta-domain"/>
    <property type="match status" value="1"/>
</dbReference>
<dbReference type="NCBIfam" id="TIGR04393">
    <property type="entry name" value="rpt_T5SS_PEPC"/>
    <property type="match status" value="4"/>
</dbReference>
<dbReference type="InterPro" id="IPR005546">
    <property type="entry name" value="Autotransporte_beta"/>
</dbReference>
<feature type="compositionally biased region" description="Gly residues" evidence="2">
    <location>
        <begin position="580"/>
        <end position="593"/>
    </location>
</feature>
<dbReference type="RefSeq" id="WP_175192013.1">
    <property type="nucleotide sequence ID" value="NZ_CADIJO010000012.1"/>
</dbReference>
<reference evidence="4 5" key="1">
    <citation type="submission" date="2020-04" db="EMBL/GenBank/DDBJ databases">
        <authorList>
            <person name="De Canck E."/>
        </authorList>
    </citation>
    <scope>NUCLEOTIDE SEQUENCE [LARGE SCALE GENOMIC DNA]</scope>
    <source>
        <strain evidence="4 5">LMG 3458</strain>
    </source>
</reference>
<protein>
    <recommendedName>
        <fullName evidence="3">Autotransporter domain-containing protein</fullName>
    </recommendedName>
</protein>
<dbReference type="Pfam" id="PF18883">
    <property type="entry name" value="AC_1"/>
    <property type="match status" value="1"/>
</dbReference>
<gene>
    <name evidence="4" type="ORF">LMG3458_03678</name>
</gene>
<dbReference type="AlphaFoldDB" id="A0A6S7BK07"/>
<evidence type="ECO:0000259" key="3">
    <source>
        <dbReference type="PROSITE" id="PS51208"/>
    </source>
</evidence>
<dbReference type="PROSITE" id="PS51208">
    <property type="entry name" value="AUTOTRANSPORTER"/>
    <property type="match status" value="1"/>
</dbReference>
<dbReference type="InterPro" id="IPR013425">
    <property type="entry name" value="Autotrns_rpt"/>
</dbReference>
<dbReference type="InterPro" id="IPR006315">
    <property type="entry name" value="OM_autotransptr_brl_dom"/>
</dbReference>
<dbReference type="NCBIfam" id="TIGR02601">
    <property type="entry name" value="autotrns_rpt"/>
    <property type="match status" value="1"/>
</dbReference>
<dbReference type="InterPro" id="IPR012332">
    <property type="entry name" value="Autotransporter_pectin_lyase_C"/>
</dbReference>
<dbReference type="Gene3D" id="2.160.20.20">
    <property type="match status" value="1"/>
</dbReference>
<dbReference type="NCBIfam" id="TIGR01414">
    <property type="entry name" value="autotrans_barl"/>
    <property type="match status" value="1"/>
</dbReference>
<dbReference type="InterPro" id="IPR036709">
    <property type="entry name" value="Autotransporte_beta_dom_sf"/>
</dbReference>
<dbReference type="SUPFAM" id="SSF103515">
    <property type="entry name" value="Autotransporter"/>
    <property type="match status" value="1"/>
</dbReference>
<dbReference type="SUPFAM" id="SSF51126">
    <property type="entry name" value="Pectin lyase-like"/>
    <property type="match status" value="1"/>
</dbReference>
<dbReference type="GO" id="GO:0019867">
    <property type="term" value="C:outer membrane"/>
    <property type="evidence" value="ECO:0007669"/>
    <property type="project" value="InterPro"/>
</dbReference>
<dbReference type="PANTHER" id="PTHR35037">
    <property type="entry name" value="C-TERMINAL REGION OF AIDA-LIKE PROTEIN"/>
    <property type="match status" value="1"/>
</dbReference>
<dbReference type="EMBL" id="CADIJO010000012">
    <property type="protein sequence ID" value="CAB3717702.1"/>
    <property type="molecule type" value="Genomic_DNA"/>
</dbReference>
<evidence type="ECO:0000313" key="5">
    <source>
        <dbReference type="Proteomes" id="UP000494111"/>
    </source>
</evidence>
<name>A0A6S7BK07_9BURK</name>
<organism evidence="4 5">
    <name type="scientific">Achromobacter deleyi</name>
    <dbReference type="NCBI Taxonomy" id="1353891"/>
    <lineage>
        <taxon>Bacteria</taxon>
        <taxon>Pseudomonadati</taxon>
        <taxon>Pseudomonadota</taxon>
        <taxon>Betaproteobacteria</taxon>
        <taxon>Burkholderiales</taxon>
        <taxon>Alcaligenaceae</taxon>
        <taxon>Achromobacter</taxon>
    </lineage>
</organism>
<evidence type="ECO:0000313" key="4">
    <source>
        <dbReference type="EMBL" id="CAB3717702.1"/>
    </source>
</evidence>
<dbReference type="InterPro" id="IPR011050">
    <property type="entry name" value="Pectin_lyase_fold/virulence"/>
</dbReference>
<dbReference type="InterPro" id="IPR030895">
    <property type="entry name" value="T5SS_PEPC_rpt"/>
</dbReference>
<accession>A0A6S7BK07</accession>
<feature type="region of interest" description="Disordered" evidence="2">
    <location>
        <begin position="576"/>
        <end position="599"/>
    </location>
</feature>
<feature type="domain" description="Autotransporter" evidence="3">
    <location>
        <begin position="635"/>
        <end position="913"/>
    </location>
</feature>
<sequence length="913" mass="92460">MARRNSDLVRHSIAAVTLACAIDGIGPADAQSVTSTGQITPGPVQTPNWSVGADLIVGNTAAGALTIDVGATVDNSDAYIGNQTGSAGTVTVSGSDGSGQASTWTNAGTMRIGVESGSNGALNVLGGGVVKGDSAIIGDETGGVGVVTVSGTGSTLTLSTATAFQIGREGRGTLLINDGAVVHSGQASLGLGGGEGHVTVAGARTVWDPVGNIYVGLGGTGELRVQDGAAVSTVGPTGPTSAASIYIGLSGGSVGTVTVSSATADTSTLSASDGIDVGLSGDGTLNIEKGGWVRTSFDTWMARTPTATGTLNLNGDASGRGVLETGAVVKGLGNVTLNLNGGILRANRDESDFLSGFATQAVGAGGAWFDTNTHEVGVGTAFSGSSSLTKLGAGTLTLTGNSTAFTGNTEVRAGTLQVDGVLGGSMNVLAGARLTGTGQVGATGNRGTIAPGPRSGFGTLTIAGDYGAQGGNLEIRTKLGDDNSPTDRLVITGGTFGTTPVTVTNVGGEGALTQRGIQVVQVNGLSAGQFNLANGDYVIAGQPALVAGAYGYVLQKDPANGNWYLRSSLTQVGAPEAGVPGVGAPEGGNGPSGAPGPSMYQPGVPVYEAYANTLLSLSQLPTLRQRVGNRLYDAADTGRNGVWGRVESTTSRANPSVSSTGQHQNTDSWKAQFGVDRILSGEQGGSRLVGGFNVHYGTAKTHVSSRYGDGSIDTTAYGLGPTLTWYGNDGTYVDTQAQVTWFNSDLNSRLAGKLRDGQNARSYGLSVEAGKPFALKEGLALIPQAQLSYVSTHFSRFNDRFDARVESDKGDSLQGRLGIALDYQRNWHDASGKARQANVYGVLNVKREFLDGTRVQVSSVPVSSRMGRTWGGMGVGANFGWNERYALYGEVGADADFSGSYVVTATAGLRIAF</sequence>
<proteinExistence type="predicted"/>
<dbReference type="Proteomes" id="UP000494111">
    <property type="component" value="Unassembled WGS sequence"/>
</dbReference>
<dbReference type="InterPro" id="IPR051551">
    <property type="entry name" value="Autotransporter_adhesion"/>
</dbReference>
<evidence type="ECO:0000256" key="1">
    <source>
        <dbReference type="ARBA" id="ARBA00022729"/>
    </source>
</evidence>
<evidence type="ECO:0000256" key="2">
    <source>
        <dbReference type="SAM" id="MobiDB-lite"/>
    </source>
</evidence>
<dbReference type="CDD" id="cd01344">
    <property type="entry name" value="PL2_Passenger_AT"/>
    <property type="match status" value="1"/>
</dbReference>
<dbReference type="InterPro" id="IPR043990">
    <property type="entry name" value="AC_1"/>
</dbReference>
<dbReference type="SMART" id="SM00869">
    <property type="entry name" value="Autotransporter"/>
    <property type="match status" value="1"/>
</dbReference>
<dbReference type="PANTHER" id="PTHR35037:SF3">
    <property type="entry name" value="C-TERMINAL REGION OF AIDA-LIKE PROTEIN"/>
    <property type="match status" value="1"/>
</dbReference>
<dbReference type="Pfam" id="PF12951">
    <property type="entry name" value="PATR"/>
    <property type="match status" value="1"/>
</dbReference>
<keyword evidence="1" id="KW-0732">Signal</keyword>